<evidence type="ECO:0000313" key="4">
    <source>
        <dbReference type="Proteomes" id="UP000001307"/>
    </source>
</evidence>
<proteinExistence type="predicted"/>
<organism evidence="2">
    <name type="scientific">Oikopleura dioica</name>
    <name type="common">Tunicate</name>
    <dbReference type="NCBI Taxonomy" id="34765"/>
    <lineage>
        <taxon>Eukaryota</taxon>
        <taxon>Metazoa</taxon>
        <taxon>Chordata</taxon>
        <taxon>Tunicata</taxon>
        <taxon>Appendicularia</taxon>
        <taxon>Copelata</taxon>
        <taxon>Oikopleuridae</taxon>
        <taxon>Oikopleura</taxon>
    </lineage>
</organism>
<evidence type="ECO:0000313" key="3">
    <source>
        <dbReference type="EMBL" id="CBY12005.1"/>
    </source>
</evidence>
<reference evidence="2" key="1">
    <citation type="journal article" date="2010" name="Science">
        <title>Plasticity of animal genome architecture unmasked by rapid evolution of a pelagic tunicate.</title>
        <authorList>
            <person name="Denoeud F."/>
            <person name="Henriet S."/>
            <person name="Mungpakdee S."/>
            <person name="Aury J.M."/>
            <person name="Da Silva C."/>
            <person name="Brinkmann H."/>
            <person name="Mikhaleva J."/>
            <person name="Olsen L.C."/>
            <person name="Jubin C."/>
            <person name="Canestro C."/>
            <person name="Bouquet J.M."/>
            <person name="Danks G."/>
            <person name="Poulain J."/>
            <person name="Campsteijn C."/>
            <person name="Adamski M."/>
            <person name="Cross I."/>
            <person name="Yadetie F."/>
            <person name="Muffato M."/>
            <person name="Louis A."/>
            <person name="Butcher S."/>
            <person name="Tsagkogeorga G."/>
            <person name="Konrad A."/>
            <person name="Singh S."/>
            <person name="Jensen M.F."/>
            <person name="Cong E.H."/>
            <person name="Eikeseth-Otteraa H."/>
            <person name="Noel B."/>
            <person name="Anthouard V."/>
            <person name="Porcel B.M."/>
            <person name="Kachouri-Lafond R."/>
            <person name="Nishino A."/>
            <person name="Ugolini M."/>
            <person name="Chourrout P."/>
            <person name="Nishida H."/>
            <person name="Aasland R."/>
            <person name="Huzurbazar S."/>
            <person name="Westhof E."/>
            <person name="Delsuc F."/>
            <person name="Lehrach H."/>
            <person name="Reinhardt R."/>
            <person name="Weissenbach J."/>
            <person name="Roy S.W."/>
            <person name="Artiguenave F."/>
            <person name="Postlethwait J.H."/>
            <person name="Manak J.R."/>
            <person name="Thompson E.M."/>
            <person name="Jaillon O."/>
            <person name="Du Pasquier L."/>
            <person name="Boudinot P."/>
            <person name="Liberles D.A."/>
            <person name="Volff J.N."/>
            <person name="Philippe H."/>
            <person name="Lenhard B."/>
            <person name="Roest Crollius H."/>
            <person name="Wincker P."/>
            <person name="Chourrout D."/>
        </authorList>
    </citation>
    <scope>NUCLEOTIDE SEQUENCE [LARGE SCALE GENOMIC DNA]</scope>
</reference>
<dbReference type="OrthoDB" id="10219670at2759"/>
<accession>E4XCI6</accession>
<dbReference type="AlphaFoldDB" id="E4XCI6"/>
<feature type="region of interest" description="Disordered" evidence="1">
    <location>
        <begin position="93"/>
        <end position="118"/>
    </location>
</feature>
<protein>
    <submittedName>
        <fullName evidence="2">Uncharacterized protein</fullName>
    </submittedName>
</protein>
<gene>
    <name evidence="2" type="ORF">GSOID_T00007854001</name>
    <name evidence="3" type="ORF">GSOID_T00017420001</name>
</gene>
<dbReference type="Proteomes" id="UP000001307">
    <property type="component" value="Unassembled WGS sequence"/>
</dbReference>
<sequence length="146" mass="16138">MVASQDKWTLDGTYQFLLGESMLKMLQSVGRYDNLNRNVIVTISDNGRLKPFVCNNGVVTRTNKLPGFCRAWRIVTGGRSGISYGDANGFFPKGGYRREDRDLPSDAGAEEAQQMDKPDIAAVVEDADAEAITKMAFQVKKGGRRQ</sequence>
<evidence type="ECO:0000313" key="2">
    <source>
        <dbReference type="EMBL" id="CBY09311.1"/>
    </source>
</evidence>
<dbReference type="EMBL" id="FN653103">
    <property type="protein sequence ID" value="CBY12005.1"/>
    <property type="molecule type" value="Genomic_DNA"/>
</dbReference>
<keyword evidence="4" id="KW-1185">Reference proteome</keyword>
<evidence type="ECO:0000256" key="1">
    <source>
        <dbReference type="SAM" id="MobiDB-lite"/>
    </source>
</evidence>
<name>E4XCI6_OIKDI</name>
<dbReference type="InParanoid" id="E4XCI6"/>
<dbReference type="EMBL" id="FN653036">
    <property type="protein sequence ID" value="CBY09311.1"/>
    <property type="molecule type" value="Genomic_DNA"/>
</dbReference>